<dbReference type="InterPro" id="IPR016035">
    <property type="entry name" value="Acyl_Trfase/lysoPLipase"/>
</dbReference>
<protein>
    <submittedName>
        <fullName evidence="6">NTE family protein</fullName>
    </submittedName>
</protein>
<keyword evidence="2 4" id="KW-0442">Lipid degradation</keyword>
<dbReference type="InterPro" id="IPR002641">
    <property type="entry name" value="PNPLA_dom"/>
</dbReference>
<dbReference type="InterPro" id="IPR050301">
    <property type="entry name" value="NTE"/>
</dbReference>
<dbReference type="GO" id="GO:0016787">
    <property type="term" value="F:hydrolase activity"/>
    <property type="evidence" value="ECO:0007669"/>
    <property type="project" value="UniProtKB-UniRule"/>
</dbReference>
<dbReference type="SUPFAM" id="SSF52151">
    <property type="entry name" value="FabD/lysophospholipase-like"/>
    <property type="match status" value="1"/>
</dbReference>
<reference evidence="6 7" key="1">
    <citation type="submission" date="2018-10" db="EMBL/GenBank/DDBJ databases">
        <title>Genomic Encyclopedia of Archaeal and Bacterial Type Strains, Phase II (KMG-II): from individual species to whole genera.</title>
        <authorList>
            <person name="Goeker M."/>
        </authorList>
    </citation>
    <scope>NUCLEOTIDE SEQUENCE [LARGE SCALE GENOMIC DNA]</scope>
    <source>
        <strain evidence="6 7">DSM 14954</strain>
    </source>
</reference>
<evidence type="ECO:0000256" key="2">
    <source>
        <dbReference type="ARBA" id="ARBA00022963"/>
    </source>
</evidence>
<gene>
    <name evidence="6" type="ORF">C8N24_5239</name>
</gene>
<dbReference type="Proteomes" id="UP000278962">
    <property type="component" value="Unassembled WGS sequence"/>
</dbReference>
<dbReference type="Pfam" id="PF01734">
    <property type="entry name" value="Patatin"/>
    <property type="match status" value="1"/>
</dbReference>
<dbReference type="RefSeq" id="WP_121255582.1">
    <property type="nucleotide sequence ID" value="NZ_RBIL01000002.1"/>
</dbReference>
<comment type="caution">
    <text evidence="6">The sequence shown here is derived from an EMBL/GenBank/DDBJ whole genome shotgun (WGS) entry which is preliminary data.</text>
</comment>
<sequence length="276" mass="29195">MTTAFVLGGGGQLGAHEAGMLRALVERGIAPDMVVGTSVGAINGAAIATSPTVEQAVRLGELWGTLESSDVFAGSLFNRLATLARTGTHLHDNTALRAILDEALELPLIEQLPVTFQCVAASIEQAAEHWFTSGSLVDAVLASAAVPGLLPPVEVGGEHFIDGGIVNSIPVGRAVSLGADRIFVMHVGRVDRPLQPPRRPWEVALVAFEIARRHRFVGDLAALPDTVEVHVMPTGQVEPPKYNDLSALRYRGGLDVTESIARAHAASAEYLRERGL</sequence>
<evidence type="ECO:0000313" key="6">
    <source>
        <dbReference type="EMBL" id="RKQ87219.1"/>
    </source>
</evidence>
<dbReference type="CDD" id="cd07209">
    <property type="entry name" value="Pat_hypo_Ecoli_Z1214_like"/>
    <property type="match status" value="1"/>
</dbReference>
<evidence type="ECO:0000259" key="5">
    <source>
        <dbReference type="PROSITE" id="PS51635"/>
    </source>
</evidence>
<dbReference type="OrthoDB" id="5290098at2"/>
<keyword evidence="3 4" id="KW-0443">Lipid metabolism</keyword>
<dbReference type="PANTHER" id="PTHR14226:SF57">
    <property type="entry name" value="BLR7027 PROTEIN"/>
    <property type="match status" value="1"/>
</dbReference>
<name>A0A660L2S4_9ACTN</name>
<dbReference type="PROSITE" id="PS51635">
    <property type="entry name" value="PNPLA"/>
    <property type="match status" value="1"/>
</dbReference>
<organism evidence="6 7">
    <name type="scientific">Solirubrobacter pauli</name>
    <dbReference type="NCBI Taxonomy" id="166793"/>
    <lineage>
        <taxon>Bacteria</taxon>
        <taxon>Bacillati</taxon>
        <taxon>Actinomycetota</taxon>
        <taxon>Thermoleophilia</taxon>
        <taxon>Solirubrobacterales</taxon>
        <taxon>Solirubrobacteraceae</taxon>
        <taxon>Solirubrobacter</taxon>
    </lineage>
</organism>
<dbReference type="PANTHER" id="PTHR14226">
    <property type="entry name" value="NEUROPATHY TARGET ESTERASE/SWISS CHEESE D.MELANOGASTER"/>
    <property type="match status" value="1"/>
</dbReference>
<evidence type="ECO:0000256" key="4">
    <source>
        <dbReference type="PROSITE-ProRule" id="PRU01161"/>
    </source>
</evidence>
<dbReference type="Gene3D" id="3.40.1090.10">
    <property type="entry name" value="Cytosolic phospholipase A2 catalytic domain"/>
    <property type="match status" value="2"/>
</dbReference>
<evidence type="ECO:0000256" key="3">
    <source>
        <dbReference type="ARBA" id="ARBA00023098"/>
    </source>
</evidence>
<feature type="short sequence motif" description="DGA/G" evidence="4">
    <location>
        <begin position="162"/>
        <end position="164"/>
    </location>
</feature>
<dbReference type="GO" id="GO:0016042">
    <property type="term" value="P:lipid catabolic process"/>
    <property type="evidence" value="ECO:0007669"/>
    <property type="project" value="UniProtKB-UniRule"/>
</dbReference>
<proteinExistence type="predicted"/>
<evidence type="ECO:0000313" key="7">
    <source>
        <dbReference type="Proteomes" id="UP000278962"/>
    </source>
</evidence>
<evidence type="ECO:0000256" key="1">
    <source>
        <dbReference type="ARBA" id="ARBA00022801"/>
    </source>
</evidence>
<dbReference type="EMBL" id="RBIL01000002">
    <property type="protein sequence ID" value="RKQ87219.1"/>
    <property type="molecule type" value="Genomic_DNA"/>
</dbReference>
<feature type="short sequence motif" description="GXSXG" evidence="4">
    <location>
        <begin position="36"/>
        <end position="40"/>
    </location>
</feature>
<dbReference type="AlphaFoldDB" id="A0A660L2S4"/>
<accession>A0A660L2S4</accession>
<feature type="active site" description="Nucleophile" evidence="4">
    <location>
        <position position="38"/>
    </location>
</feature>
<feature type="domain" description="PNPLA" evidence="5">
    <location>
        <begin position="5"/>
        <end position="175"/>
    </location>
</feature>
<keyword evidence="7" id="KW-1185">Reference proteome</keyword>
<feature type="active site" description="Proton acceptor" evidence="4">
    <location>
        <position position="162"/>
    </location>
</feature>
<keyword evidence="1 4" id="KW-0378">Hydrolase</keyword>
<feature type="short sequence motif" description="GXGXXG" evidence="4">
    <location>
        <begin position="9"/>
        <end position="14"/>
    </location>
</feature>